<comment type="cofactor">
    <cofactor evidence="1">
        <name>Mg(2+)</name>
        <dbReference type="ChEBI" id="CHEBI:18420"/>
    </cofactor>
</comment>
<reference evidence="5" key="2">
    <citation type="submission" date="2015-02" db="UniProtKB">
        <authorList>
            <consortium name="EnsemblMetazoa"/>
        </authorList>
    </citation>
    <scope>IDENTIFICATION</scope>
</reference>
<dbReference type="Proteomes" id="UP000014500">
    <property type="component" value="Unassembled WGS sequence"/>
</dbReference>
<dbReference type="GO" id="GO:0052751">
    <property type="term" value="F:GDP-mannose hydrolase activity"/>
    <property type="evidence" value="ECO:0007669"/>
    <property type="project" value="TreeGrafter"/>
</dbReference>
<organism evidence="5 6">
    <name type="scientific">Strigamia maritima</name>
    <name type="common">European centipede</name>
    <name type="synonym">Geophilus maritimus</name>
    <dbReference type="NCBI Taxonomy" id="126957"/>
    <lineage>
        <taxon>Eukaryota</taxon>
        <taxon>Metazoa</taxon>
        <taxon>Ecdysozoa</taxon>
        <taxon>Arthropoda</taxon>
        <taxon>Myriapoda</taxon>
        <taxon>Chilopoda</taxon>
        <taxon>Pleurostigmophora</taxon>
        <taxon>Geophilomorpha</taxon>
        <taxon>Linotaeniidae</taxon>
        <taxon>Strigamia</taxon>
    </lineage>
</organism>
<keyword evidence="4" id="KW-0460">Magnesium</keyword>
<dbReference type="STRING" id="126957.T1J3A3"/>
<dbReference type="eggNOG" id="ENOG502QRSW">
    <property type="taxonomic scope" value="Eukaryota"/>
</dbReference>
<dbReference type="PhylomeDB" id="T1J3A3"/>
<evidence type="ECO:0000313" key="6">
    <source>
        <dbReference type="Proteomes" id="UP000014500"/>
    </source>
</evidence>
<sequence>MIVPEIAPEVTITSLAKNGKGLCRTQVTACFISPDNNRKLYCTLECSIEKTWLLAMERNCRLQNRVKFRLDSVHTSAGNLVLNLGFTTCKDFLGTNCKSLAEVLCWTNQGLCCYCDRAAYFANPLAVGALVHTIDDKYIFLRRRKYCCLDVGYTDRACGFVCPQKALLDPCSCRTLQATCGLNDVIYDAILNLIDAEMAIPLNYLGEPELLGFAQDRSRGWAPSLEFYVNCTLDSERIYFLYSRKQHSLACNSTCIILATWSEMISITSLFFRGLGVGAK</sequence>
<dbReference type="OMA" id="DTKFRYG"/>
<evidence type="ECO:0000256" key="1">
    <source>
        <dbReference type="ARBA" id="ARBA00001946"/>
    </source>
</evidence>
<reference evidence="6" key="1">
    <citation type="submission" date="2011-05" db="EMBL/GenBank/DDBJ databases">
        <authorList>
            <person name="Richards S.R."/>
            <person name="Qu J."/>
            <person name="Jiang H."/>
            <person name="Jhangiani S.N."/>
            <person name="Agravi P."/>
            <person name="Goodspeed R."/>
            <person name="Gross S."/>
            <person name="Mandapat C."/>
            <person name="Jackson L."/>
            <person name="Mathew T."/>
            <person name="Pu L."/>
            <person name="Thornton R."/>
            <person name="Saada N."/>
            <person name="Wilczek-Boney K.B."/>
            <person name="Lee S."/>
            <person name="Kovar C."/>
            <person name="Wu Y."/>
            <person name="Scherer S.E."/>
            <person name="Worley K.C."/>
            <person name="Muzny D.M."/>
            <person name="Gibbs R."/>
        </authorList>
    </citation>
    <scope>NUCLEOTIDE SEQUENCE</scope>
    <source>
        <strain evidence="6">Brora</strain>
    </source>
</reference>
<evidence type="ECO:0000256" key="2">
    <source>
        <dbReference type="ARBA" id="ARBA00022723"/>
    </source>
</evidence>
<dbReference type="PANTHER" id="PTHR31835">
    <property type="entry name" value="URIDINE DIPHOSPHATE GLUCOSE PYROPHOSPHATASE"/>
    <property type="match status" value="1"/>
</dbReference>
<name>T1J3A3_STRMM</name>
<keyword evidence="2" id="KW-0479">Metal-binding</keyword>
<dbReference type="EnsemblMetazoa" id="SMAR008065-RA">
    <property type="protein sequence ID" value="SMAR008065-PA"/>
    <property type="gene ID" value="SMAR008065"/>
</dbReference>
<accession>T1J3A3</accession>
<protein>
    <submittedName>
        <fullName evidence="5">Uncharacterized protein</fullName>
    </submittedName>
</protein>
<dbReference type="EMBL" id="JH431820">
    <property type="status" value="NOT_ANNOTATED_CDS"/>
    <property type="molecule type" value="Genomic_DNA"/>
</dbReference>
<proteinExistence type="predicted"/>
<dbReference type="GO" id="GO:0046872">
    <property type="term" value="F:metal ion binding"/>
    <property type="evidence" value="ECO:0007669"/>
    <property type="project" value="UniProtKB-KW"/>
</dbReference>
<dbReference type="HOGENOM" id="CLU_842839_0_0_1"/>
<evidence type="ECO:0000256" key="3">
    <source>
        <dbReference type="ARBA" id="ARBA00022801"/>
    </source>
</evidence>
<evidence type="ECO:0000313" key="5">
    <source>
        <dbReference type="EnsemblMetazoa" id="SMAR008065-PA"/>
    </source>
</evidence>
<dbReference type="PANTHER" id="PTHR31835:SF1">
    <property type="entry name" value="URIDINE DIPHOSPHATE GLUCOSE PYROPHOSPHATASE NUDT22"/>
    <property type="match status" value="1"/>
</dbReference>
<keyword evidence="3" id="KW-0378">Hydrolase</keyword>
<keyword evidence="6" id="KW-1185">Reference proteome</keyword>
<evidence type="ECO:0000256" key="4">
    <source>
        <dbReference type="ARBA" id="ARBA00022842"/>
    </source>
</evidence>
<dbReference type="InterPro" id="IPR055295">
    <property type="entry name" value="NUDT22/NUDT9-like"/>
</dbReference>
<dbReference type="AlphaFoldDB" id="T1J3A3"/>